<reference evidence="2 3" key="1">
    <citation type="journal article" date="2017" name="Mol. Ecol.">
        <title>Comparative and population genomic landscape of Phellinus noxius: A hypervariable fungus causing root rot in trees.</title>
        <authorList>
            <person name="Chung C.L."/>
            <person name="Lee T.J."/>
            <person name="Akiba M."/>
            <person name="Lee H.H."/>
            <person name="Kuo T.H."/>
            <person name="Liu D."/>
            <person name="Ke H.M."/>
            <person name="Yokoi T."/>
            <person name="Roa M.B."/>
            <person name="Lu M.J."/>
            <person name="Chang Y.Y."/>
            <person name="Ann P.J."/>
            <person name="Tsai J.N."/>
            <person name="Chen C.Y."/>
            <person name="Tzean S.S."/>
            <person name="Ota Y."/>
            <person name="Hattori T."/>
            <person name="Sahashi N."/>
            <person name="Liou R.F."/>
            <person name="Kikuchi T."/>
            <person name="Tsai I.J."/>
        </authorList>
    </citation>
    <scope>NUCLEOTIDE SEQUENCE [LARGE SCALE GENOMIC DNA]</scope>
    <source>
        <strain evidence="2 3">FFPRI411160</strain>
    </source>
</reference>
<dbReference type="STRING" id="2282107.A0A286U8R7"/>
<dbReference type="EMBL" id="NBII01000009">
    <property type="protein sequence ID" value="PAV15960.1"/>
    <property type="molecule type" value="Genomic_DNA"/>
</dbReference>
<organism evidence="2 3">
    <name type="scientific">Pyrrhoderma noxium</name>
    <dbReference type="NCBI Taxonomy" id="2282107"/>
    <lineage>
        <taxon>Eukaryota</taxon>
        <taxon>Fungi</taxon>
        <taxon>Dikarya</taxon>
        <taxon>Basidiomycota</taxon>
        <taxon>Agaricomycotina</taxon>
        <taxon>Agaricomycetes</taxon>
        <taxon>Hymenochaetales</taxon>
        <taxon>Hymenochaetaceae</taxon>
        <taxon>Pyrrhoderma</taxon>
    </lineage>
</organism>
<protein>
    <submittedName>
        <fullName evidence="2">Uncharacterized protein</fullName>
    </submittedName>
</protein>
<sequence>MSNSRHLVMQPSPLRQSFTREDLEEESKALAIKDKTSNDRIEIQILDFRDEEDTYEKSIFTHRPVTFRVVAPKVAGSAHEIPYVSYPGSIQAWGCSREQLPVDNKGTFSRSEHLYQPGTSMDSTRGNEREALPLLNPVDDGKTKVGKELEEWSSVRNEIKQICSTPRGNEKKNDMVWWFVTKPGMDRSHQHFFELSDYQKYVIQSSDVIEDQRVYVREETSEKVIWYKERFLTDSEIVENIVENATSTICWSIHRPKRGWYIRLRAPSFPRGAAISLTALPASSPFHAEAALTFSSRVNPSKPKTRSQNVVHSYPPTPSPSTSKSGQPPSPATVRAKLAKLSAPTSPKYLASDGKANSSNSSVESEIRPFLLAPHSTPLAPDPISGSLLGRAISLFRNSKPSHSVSFTLCPLPFFPELSSGKSGHTDIQSKRQSIVAKIHDLDPPRPPPLIIFHDQTSAWSFGSSTGLLEIDVGIERELGVDRSFWVSVALAYMDYLVDREGYLAASGG</sequence>
<dbReference type="AlphaFoldDB" id="A0A286U8R7"/>
<feature type="region of interest" description="Disordered" evidence="1">
    <location>
        <begin position="297"/>
        <end position="334"/>
    </location>
</feature>
<evidence type="ECO:0000256" key="1">
    <source>
        <dbReference type="SAM" id="MobiDB-lite"/>
    </source>
</evidence>
<comment type="caution">
    <text evidence="2">The sequence shown here is derived from an EMBL/GenBank/DDBJ whole genome shotgun (WGS) entry which is preliminary data.</text>
</comment>
<feature type="region of interest" description="Disordered" evidence="1">
    <location>
        <begin position="1"/>
        <end position="21"/>
    </location>
</feature>
<accession>A0A286U8R7</accession>
<dbReference type="Proteomes" id="UP000217199">
    <property type="component" value="Unassembled WGS sequence"/>
</dbReference>
<evidence type="ECO:0000313" key="2">
    <source>
        <dbReference type="EMBL" id="PAV15960.1"/>
    </source>
</evidence>
<gene>
    <name evidence="2" type="ORF">PNOK_0881800</name>
</gene>
<evidence type="ECO:0000313" key="3">
    <source>
        <dbReference type="Proteomes" id="UP000217199"/>
    </source>
</evidence>
<dbReference type="OrthoDB" id="3362250at2759"/>
<proteinExistence type="predicted"/>
<name>A0A286U8R7_9AGAM</name>
<keyword evidence="3" id="KW-1185">Reference proteome</keyword>
<dbReference type="InParanoid" id="A0A286U8R7"/>